<dbReference type="PANTHER" id="PTHR24056:SF107">
    <property type="entry name" value="CYCLIN-DEPENDENT KINASE 11A-RELATED"/>
    <property type="match status" value="1"/>
</dbReference>
<keyword evidence="12" id="KW-1185">Reference proteome</keyword>
<dbReference type="Gene3D" id="3.30.200.20">
    <property type="entry name" value="Phosphorylase Kinase, domain 1"/>
    <property type="match status" value="1"/>
</dbReference>
<dbReference type="FunFam" id="1.10.510.10:FF:000211">
    <property type="entry name" value="Cyclin-dependent kinase G-2"/>
    <property type="match status" value="1"/>
</dbReference>
<keyword evidence="4" id="KW-0808">Transferase</keyword>
<evidence type="ECO:0000313" key="13">
    <source>
        <dbReference type="Proteomes" id="UP000320475"/>
    </source>
</evidence>
<dbReference type="PROSITE" id="PS00108">
    <property type="entry name" value="PROTEIN_KINASE_ST"/>
    <property type="match status" value="1"/>
</dbReference>
<keyword evidence="6" id="KW-0418">Kinase</keyword>
<keyword evidence="5" id="KW-0547">Nucleotide-binding</keyword>
<comment type="caution">
    <text evidence="11">The sequence shown here is derived from an EMBL/GenBank/DDBJ whole genome shotgun (WGS) entry which is preliminary data.</text>
</comment>
<evidence type="ECO:0000259" key="9">
    <source>
        <dbReference type="PROSITE" id="PS50011"/>
    </source>
</evidence>
<keyword evidence="7" id="KW-0067">ATP-binding</keyword>
<reference evidence="12 13" key="1">
    <citation type="journal article" date="2019" name="Sci. Rep.">
        <title>Comparative genomics of chytrid fungi reveal insights into the obligate biotrophic and pathogenic lifestyle of Synchytrium endobioticum.</title>
        <authorList>
            <person name="van de Vossenberg B.T.L.H."/>
            <person name="Warris S."/>
            <person name="Nguyen H.D.T."/>
            <person name="van Gent-Pelzer M.P.E."/>
            <person name="Joly D.L."/>
            <person name="van de Geest H.C."/>
            <person name="Bonants P.J.M."/>
            <person name="Smith D.S."/>
            <person name="Levesque C.A."/>
            <person name="van der Lee T.A.J."/>
        </authorList>
    </citation>
    <scope>NUCLEOTIDE SEQUENCE [LARGE SCALE GENOMIC DNA]</scope>
    <source>
        <strain evidence="10 13">LEV6574</strain>
        <strain evidence="11 12">MB42</strain>
    </source>
</reference>
<evidence type="ECO:0000313" key="12">
    <source>
        <dbReference type="Proteomes" id="UP000317494"/>
    </source>
</evidence>
<dbReference type="InterPro" id="IPR008271">
    <property type="entry name" value="Ser/Thr_kinase_AS"/>
</dbReference>
<dbReference type="VEuPathDB" id="FungiDB:SeMB42_g03236"/>
<evidence type="ECO:0000256" key="4">
    <source>
        <dbReference type="ARBA" id="ARBA00022679"/>
    </source>
</evidence>
<evidence type="ECO:0000256" key="5">
    <source>
        <dbReference type="ARBA" id="ARBA00022741"/>
    </source>
</evidence>
<feature type="compositionally biased region" description="Polar residues" evidence="8">
    <location>
        <begin position="44"/>
        <end position="54"/>
    </location>
</feature>
<evidence type="ECO:0000256" key="7">
    <source>
        <dbReference type="ARBA" id="ARBA00022840"/>
    </source>
</evidence>
<dbReference type="GO" id="GO:0080090">
    <property type="term" value="P:regulation of primary metabolic process"/>
    <property type="evidence" value="ECO:0007669"/>
    <property type="project" value="UniProtKB-ARBA"/>
</dbReference>
<dbReference type="EMBL" id="QEAN01000112">
    <property type="protein sequence ID" value="TPX47669.1"/>
    <property type="molecule type" value="Genomic_DNA"/>
</dbReference>
<evidence type="ECO:0000256" key="2">
    <source>
        <dbReference type="ARBA" id="ARBA00022527"/>
    </source>
</evidence>
<comment type="similarity">
    <text evidence="1">Belongs to the protein kinase superfamily. CMGC Ser/Thr protein kinase family. CDC2/CDKX subfamily.</text>
</comment>
<evidence type="ECO:0000256" key="1">
    <source>
        <dbReference type="ARBA" id="ARBA00006485"/>
    </source>
</evidence>
<dbReference type="GO" id="GO:0005634">
    <property type="term" value="C:nucleus"/>
    <property type="evidence" value="ECO:0007669"/>
    <property type="project" value="TreeGrafter"/>
</dbReference>
<sequence>MADDGLKRSKWAIDDDNDDNDASSRKKAKKQKKDRHRAVPEQRPASNEATTNNDGLPIDSARSPIPPTAPPPAMATEQEVAPTLNDQTPRAEPPFADDYGDLQSFEPPLNWMRVHIETISDDVDTTQQPNHDSASPGTPVYCRDESLGADYRSPDASPLDDSLDQGAPPVAISNTANEATPPPTSLPNHHPPTHLTNKAPAGPLIAGCRSVDAYEKLNRIEEGAYGVVYRARDKGTGEIVALKKLKLDKEKMGFPVTSLREIHTLLLSKHPNIVDVKEIVVSNNLQNIFIVMEFVEHDLKSLMESMRQPFLQSEIKTLMQQILSAAACLHSNWIVHRDLKTSNLLMNNRGMIKVADFGLARRYGDPLGNMTQLVVTLWYRAPELLLGAKQYTTAIDMWSIGCIFGEIVNKEPLFPGKGDIDQLTKIFKMLGTPTTEIWPTLNDLPVTKTIILPNHRYSQLRSRFPYLTESGLDLLSRLLTYDPAKRITAEQALKHPYFLEHPPPKPPELFPTFPSKGAGEKKRKIASPSAPVVGHGLVEDVDEAELRAQLGVSNSFKSTGFRLNF</sequence>
<organism evidence="11 12">
    <name type="scientific">Synchytrium endobioticum</name>
    <dbReference type="NCBI Taxonomy" id="286115"/>
    <lineage>
        <taxon>Eukaryota</taxon>
        <taxon>Fungi</taxon>
        <taxon>Fungi incertae sedis</taxon>
        <taxon>Chytridiomycota</taxon>
        <taxon>Chytridiomycota incertae sedis</taxon>
        <taxon>Chytridiomycetes</taxon>
        <taxon>Synchytriales</taxon>
        <taxon>Synchytriaceae</taxon>
        <taxon>Synchytrium</taxon>
    </lineage>
</organism>
<proteinExistence type="inferred from homology"/>
<dbReference type="Proteomes" id="UP000317494">
    <property type="component" value="Unassembled WGS sequence"/>
</dbReference>
<dbReference type="GO" id="GO:0010556">
    <property type="term" value="P:regulation of macromolecule biosynthetic process"/>
    <property type="evidence" value="ECO:0007669"/>
    <property type="project" value="UniProtKB-ARBA"/>
</dbReference>
<gene>
    <name evidence="10" type="ORF">SeLEV6574_g08085</name>
    <name evidence="11" type="ORF">SeMB42_g03236</name>
</gene>
<evidence type="ECO:0000256" key="8">
    <source>
        <dbReference type="SAM" id="MobiDB-lite"/>
    </source>
</evidence>
<feature type="domain" description="Protein kinase" evidence="9">
    <location>
        <begin position="214"/>
        <end position="498"/>
    </location>
</feature>
<dbReference type="InterPro" id="IPR050108">
    <property type="entry name" value="CDK"/>
</dbReference>
<dbReference type="PROSITE" id="PS50011">
    <property type="entry name" value="PROTEIN_KINASE_DOM"/>
    <property type="match status" value="1"/>
</dbReference>
<dbReference type="InterPro" id="IPR011009">
    <property type="entry name" value="Kinase-like_dom_sf"/>
</dbReference>
<feature type="compositionally biased region" description="Basic residues" evidence="8">
    <location>
        <begin position="25"/>
        <end position="36"/>
    </location>
</feature>
<name>A0A507D7U8_9FUNG</name>
<dbReference type="Pfam" id="PF00069">
    <property type="entry name" value="Pkinase"/>
    <property type="match status" value="1"/>
</dbReference>
<dbReference type="Proteomes" id="UP000320475">
    <property type="component" value="Unassembled WGS sequence"/>
</dbReference>
<keyword evidence="2" id="KW-0723">Serine/threonine-protein kinase</keyword>
<evidence type="ECO:0000256" key="3">
    <source>
        <dbReference type="ARBA" id="ARBA00022553"/>
    </source>
</evidence>
<dbReference type="GO" id="GO:0004674">
    <property type="term" value="F:protein serine/threonine kinase activity"/>
    <property type="evidence" value="ECO:0007669"/>
    <property type="project" value="UniProtKB-KW"/>
</dbReference>
<evidence type="ECO:0000313" key="11">
    <source>
        <dbReference type="EMBL" id="TPX47669.1"/>
    </source>
</evidence>
<accession>A0A507D7U8</accession>
<feature type="region of interest" description="Disordered" evidence="8">
    <location>
        <begin position="122"/>
        <end position="192"/>
    </location>
</feature>
<dbReference type="OrthoDB" id="1732493at2759"/>
<evidence type="ECO:0000313" key="10">
    <source>
        <dbReference type="EMBL" id="TPX36106.1"/>
    </source>
</evidence>
<dbReference type="InterPro" id="IPR000719">
    <property type="entry name" value="Prot_kinase_dom"/>
</dbReference>
<dbReference type="GO" id="GO:0007346">
    <property type="term" value="P:regulation of mitotic cell cycle"/>
    <property type="evidence" value="ECO:0007669"/>
    <property type="project" value="TreeGrafter"/>
</dbReference>
<dbReference type="SMART" id="SM00220">
    <property type="entry name" value="S_TKc"/>
    <property type="match status" value="1"/>
</dbReference>
<keyword evidence="3" id="KW-0597">Phosphoprotein</keyword>
<feature type="region of interest" description="Disordered" evidence="8">
    <location>
        <begin position="508"/>
        <end position="528"/>
    </location>
</feature>
<feature type="region of interest" description="Disordered" evidence="8">
    <location>
        <begin position="1"/>
        <end position="103"/>
    </location>
</feature>
<dbReference type="SUPFAM" id="SSF56112">
    <property type="entry name" value="Protein kinase-like (PK-like)"/>
    <property type="match status" value="1"/>
</dbReference>
<dbReference type="AlphaFoldDB" id="A0A507D7U8"/>
<protein>
    <recommendedName>
        <fullName evidence="9">Protein kinase domain-containing protein</fullName>
    </recommendedName>
</protein>
<dbReference type="InterPro" id="IPR045267">
    <property type="entry name" value="CDK11/PITSLRE_STKc"/>
</dbReference>
<feature type="compositionally biased region" description="Pro residues" evidence="8">
    <location>
        <begin position="64"/>
        <end position="73"/>
    </location>
</feature>
<dbReference type="EMBL" id="QEAM01000710">
    <property type="protein sequence ID" value="TPX36106.1"/>
    <property type="molecule type" value="Genomic_DNA"/>
</dbReference>
<dbReference type="STRING" id="286115.A0A507D7U8"/>
<feature type="compositionally biased region" description="Polar residues" evidence="8">
    <location>
        <begin position="125"/>
        <end position="136"/>
    </location>
</feature>
<dbReference type="CDD" id="cd07843">
    <property type="entry name" value="STKc_CDC2L1"/>
    <property type="match status" value="1"/>
</dbReference>
<dbReference type="PANTHER" id="PTHR24056">
    <property type="entry name" value="CELL DIVISION PROTEIN KINASE"/>
    <property type="match status" value="1"/>
</dbReference>
<evidence type="ECO:0000256" key="6">
    <source>
        <dbReference type="ARBA" id="ARBA00022777"/>
    </source>
</evidence>
<dbReference type="FunFam" id="3.30.200.20:FF:000172">
    <property type="entry name" value="cyclin-dependent kinase G-2 isoform X1"/>
    <property type="match status" value="1"/>
</dbReference>
<dbReference type="Gene3D" id="1.10.510.10">
    <property type="entry name" value="Transferase(Phosphotransferase) domain 1"/>
    <property type="match status" value="1"/>
</dbReference>
<dbReference type="GO" id="GO:0005524">
    <property type="term" value="F:ATP binding"/>
    <property type="evidence" value="ECO:0007669"/>
    <property type="project" value="UniProtKB-KW"/>
</dbReference>
<feature type="compositionally biased region" description="Basic and acidic residues" evidence="8">
    <location>
        <begin position="1"/>
        <end position="13"/>
    </location>
</feature>